<evidence type="ECO:0000313" key="3">
    <source>
        <dbReference type="Proteomes" id="UP000234479"/>
    </source>
</evidence>
<dbReference type="Gene3D" id="3.40.50.300">
    <property type="entry name" value="P-loop containing nucleotide triphosphate hydrolases"/>
    <property type="match status" value="1"/>
</dbReference>
<dbReference type="OrthoDB" id="5638848at2"/>
<dbReference type="Proteomes" id="UP000234479">
    <property type="component" value="Unassembled WGS sequence"/>
</dbReference>
<comment type="caution">
    <text evidence="2">The sequence shown here is derived from an EMBL/GenBank/DDBJ whole genome shotgun (WGS) entry which is preliminary data.</text>
</comment>
<dbReference type="InterPro" id="IPR027417">
    <property type="entry name" value="P-loop_NTPase"/>
</dbReference>
<evidence type="ECO:0000259" key="1">
    <source>
        <dbReference type="Pfam" id="PF13521"/>
    </source>
</evidence>
<feature type="domain" description="NadR/Ttd14 AAA" evidence="1">
    <location>
        <begin position="6"/>
        <end position="167"/>
    </location>
</feature>
<dbReference type="InterPro" id="IPR038727">
    <property type="entry name" value="NadR/Ttd14_AAA_dom"/>
</dbReference>
<proteinExistence type="predicted"/>
<sequence>MADNFVLITGCSGGGKSSLLAQLAARGYAVVEEPGRRIVRQARGADDPVLPWNDPAAFARRAVELALADREAARGLHGWVFFDRGLVDAASALETATGEPSLRALDRAHRYHRRVFLAPPWPQIHVADAERRHGLDAALEEYHRLEAALPALDYEVVVLPKTSVAARADFVLATLEA</sequence>
<dbReference type="EMBL" id="PJRS01000020">
    <property type="protein sequence ID" value="PLR25556.1"/>
    <property type="molecule type" value="Genomic_DNA"/>
</dbReference>
<gene>
    <name evidence="2" type="ORF">SGCZBJ_10915</name>
</gene>
<accession>A0A2N5DHU9</accession>
<name>A0A2N5DHU9_9CAUL</name>
<dbReference type="AlphaFoldDB" id="A0A2N5DHU9"/>
<evidence type="ECO:0000313" key="2">
    <source>
        <dbReference type="EMBL" id="PLR25556.1"/>
    </source>
</evidence>
<dbReference type="SUPFAM" id="SSF52540">
    <property type="entry name" value="P-loop containing nucleoside triphosphate hydrolases"/>
    <property type="match status" value="1"/>
</dbReference>
<keyword evidence="3" id="KW-1185">Reference proteome</keyword>
<reference evidence="2 3" key="1">
    <citation type="submission" date="2017-12" db="EMBL/GenBank/DDBJ databases">
        <title>The genome sequence of Caulobacter sp. 410.</title>
        <authorList>
            <person name="Gao J."/>
            <person name="Mao X."/>
            <person name="Sun J."/>
        </authorList>
    </citation>
    <scope>NUCLEOTIDE SEQUENCE [LARGE SCALE GENOMIC DNA]</scope>
    <source>
        <strain evidence="2 3">410</strain>
    </source>
</reference>
<dbReference type="RefSeq" id="WP_101718036.1">
    <property type="nucleotide sequence ID" value="NZ_PJRS01000020.1"/>
</dbReference>
<protein>
    <submittedName>
        <fullName evidence="2">ATPase</fullName>
    </submittedName>
</protein>
<organism evidence="2 3">
    <name type="scientific">Caulobacter zeae</name>
    <dbReference type="NCBI Taxonomy" id="2055137"/>
    <lineage>
        <taxon>Bacteria</taxon>
        <taxon>Pseudomonadati</taxon>
        <taxon>Pseudomonadota</taxon>
        <taxon>Alphaproteobacteria</taxon>
        <taxon>Caulobacterales</taxon>
        <taxon>Caulobacteraceae</taxon>
        <taxon>Caulobacter</taxon>
    </lineage>
</organism>
<dbReference type="Pfam" id="PF13521">
    <property type="entry name" value="AAA_28"/>
    <property type="match status" value="1"/>
</dbReference>